<sequence length="121" mass="13034">MTVENIGAEEERMPSPGQSPLGSSGTEHRLAVCRWQRLRPARPAITLPPGESGEMTIVYDVPVDTEPDHMLIRGRTVLNGPVRLGPRDPLGEGPQGPSPTSFRPRAELRGCVVPGEGSWCA</sequence>
<feature type="compositionally biased region" description="Low complexity" evidence="1">
    <location>
        <begin position="14"/>
        <end position="25"/>
    </location>
</feature>
<feature type="region of interest" description="Disordered" evidence="1">
    <location>
        <begin position="1"/>
        <end position="28"/>
    </location>
</feature>
<evidence type="ECO:0000256" key="1">
    <source>
        <dbReference type="SAM" id="MobiDB-lite"/>
    </source>
</evidence>
<dbReference type="RefSeq" id="WP_184362079.1">
    <property type="nucleotide sequence ID" value="NZ_BAAAKM010000014.1"/>
</dbReference>
<evidence type="ECO:0000313" key="2">
    <source>
        <dbReference type="EMBL" id="MBB5489667.1"/>
    </source>
</evidence>
<proteinExistence type="predicted"/>
<dbReference type="AlphaFoldDB" id="A0A840WD44"/>
<accession>A0A840WD44</accession>
<name>A0A840WD44_9ACTN</name>
<reference evidence="2 3" key="1">
    <citation type="submission" date="2020-08" db="EMBL/GenBank/DDBJ databases">
        <title>Sequencing the genomes of 1000 actinobacteria strains.</title>
        <authorList>
            <person name="Klenk H.-P."/>
        </authorList>
    </citation>
    <scope>NUCLEOTIDE SEQUENCE [LARGE SCALE GENOMIC DNA]</scope>
    <source>
        <strain evidence="2 3">DSM 44598</strain>
    </source>
</reference>
<protein>
    <submittedName>
        <fullName evidence="2">Uncharacterized protein</fullName>
    </submittedName>
</protein>
<dbReference type="EMBL" id="JACHDO010000001">
    <property type="protein sequence ID" value="MBB5489667.1"/>
    <property type="molecule type" value="Genomic_DNA"/>
</dbReference>
<dbReference type="Proteomes" id="UP000579647">
    <property type="component" value="Unassembled WGS sequence"/>
</dbReference>
<comment type="caution">
    <text evidence="2">The sequence shown here is derived from an EMBL/GenBank/DDBJ whole genome shotgun (WGS) entry which is preliminary data.</text>
</comment>
<keyword evidence="3" id="KW-1185">Reference proteome</keyword>
<evidence type="ECO:0000313" key="3">
    <source>
        <dbReference type="Proteomes" id="UP000579647"/>
    </source>
</evidence>
<feature type="region of interest" description="Disordered" evidence="1">
    <location>
        <begin position="79"/>
        <end position="108"/>
    </location>
</feature>
<gene>
    <name evidence="2" type="ORF">HNR07_000804</name>
</gene>
<organism evidence="2 3">
    <name type="scientific">Nocardiopsis metallicus</name>
    <dbReference type="NCBI Taxonomy" id="179819"/>
    <lineage>
        <taxon>Bacteria</taxon>
        <taxon>Bacillati</taxon>
        <taxon>Actinomycetota</taxon>
        <taxon>Actinomycetes</taxon>
        <taxon>Streptosporangiales</taxon>
        <taxon>Nocardiopsidaceae</taxon>
        <taxon>Nocardiopsis</taxon>
    </lineage>
</organism>